<organism evidence="2">
    <name type="scientific">candidate division WOR-3 bacterium</name>
    <dbReference type="NCBI Taxonomy" id="2052148"/>
    <lineage>
        <taxon>Bacteria</taxon>
        <taxon>Bacteria division WOR-3</taxon>
    </lineage>
</organism>
<dbReference type="EMBL" id="DRTB01000077">
    <property type="protein sequence ID" value="HHE04643.1"/>
    <property type="molecule type" value="Genomic_DNA"/>
</dbReference>
<dbReference type="InterPro" id="IPR038726">
    <property type="entry name" value="PDDEXK_AddAB-type"/>
</dbReference>
<dbReference type="Pfam" id="PF12705">
    <property type="entry name" value="PDDEXK_1"/>
    <property type="match status" value="1"/>
</dbReference>
<gene>
    <name evidence="2" type="ORF">ENL19_01115</name>
</gene>
<dbReference type="AlphaFoldDB" id="A0A7C5DGP5"/>
<dbReference type="InterPro" id="IPR027417">
    <property type="entry name" value="P-loop_NTPase"/>
</dbReference>
<dbReference type="SUPFAM" id="SSF52980">
    <property type="entry name" value="Restriction endonuclease-like"/>
    <property type="match status" value="1"/>
</dbReference>
<proteinExistence type="predicted"/>
<name>A0A7C5DGP5_UNCW3</name>
<evidence type="ECO:0000313" key="2">
    <source>
        <dbReference type="EMBL" id="HHE04643.1"/>
    </source>
</evidence>
<dbReference type="InterPro" id="IPR011604">
    <property type="entry name" value="PDDEXK-like_dom_sf"/>
</dbReference>
<sequence length="712" mass="83463">MILQTDDVEKEVGVSSPYYFHQRLKKEWGMEFEPLVECENKKTKIKIFQAFDTHSEVLGIENILRDTNGNGKDIAIVLPDPSPLIPLIHTVVGASDSNFNITLGYPISRTSLSNLINYIFRLQETKRIKRGISHYFAVDYLNLIRHPYIKTMNIGEGGDFRMLIYSIERMLTDKNRDDMEVFFSIDEIENELPPLLKFKTTLDRKRIDVVLEGIRMIHNLFIHQFENIKTPEELAKALVRCLHKVRENTSIEKYPLSNQFLGTLLEKLKEVEYSVFSEAKFKDTIQLLRFIKNYLNLITVPFTGEPLKGKQIMGLLEARNLNFDKVVVMDVNEGIIPGVNKYDPVLPQGFRSAIGLPLYTDRESIFAHNFFRLIQGANEVYIFYKEGKLQDTDENIKSRFVERIIWAREKEGKKIKPTPLTFQIKTTRFERGIDKNDEIMDRLLKISYFPTAIDTYIKCPLRFYFRFILNLEEWEEIEEEIERSSIGQFAHEFLEKWFRPYVNKKLFIDKNEFMDALQKNLSKRFRRGGGSIIMREIITSMMERFIDFEIERTEGNTVILGLEEKVEGYVTIDSRNVNLLGKIDRVEENNGNILIMDYKTGRINMPNKSRWSIRIGDRREIRDSIRSLQLPIYIYLYAQKNNIPMDDIRAFIYNLRKPAESNYLIGENMDLFLEAMRVVLKEILDVDTPFYPDNSDERICGSCPYSNICYPG</sequence>
<evidence type="ECO:0000259" key="1">
    <source>
        <dbReference type="Pfam" id="PF12705"/>
    </source>
</evidence>
<protein>
    <submittedName>
        <fullName evidence="2">PD-(D/E)XK nuclease family protein</fullName>
    </submittedName>
</protein>
<dbReference type="InterPro" id="IPR011335">
    <property type="entry name" value="Restrct_endonuc-II-like"/>
</dbReference>
<comment type="caution">
    <text evidence="2">The sequence shown here is derived from an EMBL/GenBank/DDBJ whole genome shotgun (WGS) entry which is preliminary data.</text>
</comment>
<feature type="domain" description="PD-(D/E)XK endonuclease-like" evidence="1">
    <location>
        <begin position="450"/>
        <end position="709"/>
    </location>
</feature>
<dbReference type="Gene3D" id="3.90.320.10">
    <property type="match status" value="1"/>
</dbReference>
<accession>A0A7C5DGP5</accession>
<dbReference type="SUPFAM" id="SSF52540">
    <property type="entry name" value="P-loop containing nucleoside triphosphate hydrolases"/>
    <property type="match status" value="1"/>
</dbReference>
<dbReference type="Proteomes" id="UP000886110">
    <property type="component" value="Unassembled WGS sequence"/>
</dbReference>
<reference evidence="2" key="1">
    <citation type="journal article" date="2020" name="mSystems">
        <title>Genome- and Community-Level Interaction Insights into Carbon Utilization and Element Cycling Functions of Hydrothermarchaeota in Hydrothermal Sediment.</title>
        <authorList>
            <person name="Zhou Z."/>
            <person name="Liu Y."/>
            <person name="Xu W."/>
            <person name="Pan J."/>
            <person name="Luo Z.H."/>
            <person name="Li M."/>
        </authorList>
    </citation>
    <scope>NUCLEOTIDE SEQUENCE [LARGE SCALE GENOMIC DNA]</scope>
    <source>
        <strain evidence="2">HyVt-74</strain>
    </source>
</reference>